<dbReference type="PROSITE" id="PS50330">
    <property type="entry name" value="UIM"/>
    <property type="match status" value="2"/>
</dbReference>
<evidence type="ECO:0000256" key="6">
    <source>
        <dbReference type="SAM" id="MobiDB-lite"/>
    </source>
</evidence>
<evidence type="ECO:0000256" key="4">
    <source>
        <dbReference type="ARBA" id="ARBA00022942"/>
    </source>
</evidence>
<proteinExistence type="inferred from homology"/>
<feature type="region of interest" description="Disordered" evidence="6">
    <location>
        <begin position="222"/>
        <end position="251"/>
    </location>
</feature>
<protein>
    <recommendedName>
        <fullName evidence="2">26S proteasome non-ATPase regulatory subunit 4</fullName>
    </recommendedName>
    <alternativeName>
        <fullName evidence="5">26S proteasome regulatory subunit RPN10</fullName>
    </alternativeName>
</protein>
<dbReference type="GO" id="GO:0005829">
    <property type="term" value="C:cytosol"/>
    <property type="evidence" value="ECO:0007669"/>
    <property type="project" value="TreeGrafter"/>
</dbReference>
<feature type="compositionally biased region" description="Polar residues" evidence="6">
    <location>
        <begin position="236"/>
        <end position="248"/>
    </location>
</feature>
<evidence type="ECO:0000256" key="3">
    <source>
        <dbReference type="ARBA" id="ARBA00022737"/>
    </source>
</evidence>
<dbReference type="Gene3D" id="6.10.250.120">
    <property type="match status" value="1"/>
</dbReference>
<dbReference type="KEGG" id="epa:110238639"/>
<dbReference type="Gene3D" id="3.40.50.410">
    <property type="entry name" value="von Willebrand factor, type A domain"/>
    <property type="match status" value="1"/>
</dbReference>
<dbReference type="AlphaFoldDB" id="A0A913X797"/>
<feature type="domain" description="VWFA" evidence="7">
    <location>
        <begin position="5"/>
        <end position="187"/>
    </location>
</feature>
<evidence type="ECO:0000256" key="2">
    <source>
        <dbReference type="ARBA" id="ARBA00014934"/>
    </source>
</evidence>
<dbReference type="InterPro" id="IPR002035">
    <property type="entry name" value="VWF_A"/>
</dbReference>
<dbReference type="GO" id="GO:0031593">
    <property type="term" value="F:polyubiquitin modification-dependent protein binding"/>
    <property type="evidence" value="ECO:0007669"/>
    <property type="project" value="TreeGrafter"/>
</dbReference>
<feature type="compositionally biased region" description="Basic and acidic residues" evidence="6">
    <location>
        <begin position="222"/>
        <end position="235"/>
    </location>
</feature>
<dbReference type="GeneID" id="110238639"/>
<feature type="compositionally biased region" description="Polar residues" evidence="6">
    <location>
        <begin position="322"/>
        <end position="334"/>
    </location>
</feature>
<dbReference type="FunFam" id="3.40.50.410:FF:000005">
    <property type="entry name" value="26S proteasome non-ATPase regulatory subunit 4"/>
    <property type="match status" value="1"/>
</dbReference>
<dbReference type="SUPFAM" id="SSF53300">
    <property type="entry name" value="vWA-like"/>
    <property type="match status" value="1"/>
</dbReference>
<feature type="compositionally biased region" description="Polar residues" evidence="6">
    <location>
        <begin position="369"/>
        <end position="382"/>
    </location>
</feature>
<dbReference type="Pfam" id="PF13519">
    <property type="entry name" value="VWA_2"/>
    <property type="match status" value="1"/>
</dbReference>
<accession>A0A913X797</accession>
<dbReference type="EnsemblMetazoa" id="XM_021044326.1">
    <property type="protein sequence ID" value="XP_020899985.1"/>
    <property type="gene ID" value="LOC110238639"/>
</dbReference>
<name>A0A913X797_EXADI</name>
<feature type="region of interest" description="Disordered" evidence="6">
    <location>
        <begin position="303"/>
        <end position="402"/>
    </location>
</feature>
<reference evidence="8" key="1">
    <citation type="submission" date="2022-11" db="UniProtKB">
        <authorList>
            <consortium name="EnsemblMetazoa"/>
        </authorList>
    </citation>
    <scope>IDENTIFICATION</scope>
</reference>
<dbReference type="GO" id="GO:0043161">
    <property type="term" value="P:proteasome-mediated ubiquitin-dependent protein catabolic process"/>
    <property type="evidence" value="ECO:0007669"/>
    <property type="project" value="TreeGrafter"/>
</dbReference>
<dbReference type="PANTHER" id="PTHR10223:SF0">
    <property type="entry name" value="26S PROTEASOME NON-ATPASE REGULATORY SUBUNIT 4"/>
    <property type="match status" value="1"/>
</dbReference>
<dbReference type="InterPro" id="IPR036465">
    <property type="entry name" value="vWFA_dom_sf"/>
</dbReference>
<dbReference type="RefSeq" id="XP_020899985.1">
    <property type="nucleotide sequence ID" value="XM_021044326.1"/>
</dbReference>
<evidence type="ECO:0000313" key="8">
    <source>
        <dbReference type="EnsemblMetazoa" id="XP_020899985.1"/>
    </source>
</evidence>
<dbReference type="InterPro" id="IPR027040">
    <property type="entry name" value="PSMD4"/>
</dbReference>
<evidence type="ECO:0000256" key="5">
    <source>
        <dbReference type="ARBA" id="ARBA00044341"/>
    </source>
</evidence>
<dbReference type="OMA" id="QMSMQDQ"/>
<sequence length="402" mass="43591">MVLESTVVCVDNSEWTRNGDFLPTRMQAQQDAVSLICHSKTRQNPENNVGLMTLASLEVLVTLTTDVGKVLTCLHKVQPKGDAHFLTGVKKAHLVLKHRQGKNHKMRIIVFVGSPIESDEKEIVKLAKKLKKEKVNVDIINFGEESINTDKLTAFVSTLNGKDGNLSHLVSIPPGPALSDALISSPVVAGEDGAAGNLGAGFEFGVDPNADPELALALRVSMEEQRQRQEEESRRTATASQEAPTTPGQVADREEAMLQQALSMSDTPEVTDTPVPVATPNVDFGSMSEEEQIAYAMQLSLQSMQDADDGDSSRPDSHARTESQQSGASAMETDSQADDKNQDFSEVMADPDFLQRVLSTLPGVDPSSDAIQNVMVNLTQQDKTQDEDMESDSSDAKKTDKK</sequence>
<evidence type="ECO:0000256" key="1">
    <source>
        <dbReference type="ARBA" id="ARBA00005574"/>
    </source>
</evidence>
<feature type="compositionally biased region" description="Basic and acidic residues" evidence="6">
    <location>
        <begin position="311"/>
        <end position="321"/>
    </location>
</feature>
<dbReference type="OrthoDB" id="1731724at2759"/>
<keyword evidence="3" id="KW-0677">Repeat</keyword>
<dbReference type="CDD" id="cd01452">
    <property type="entry name" value="VWA_26S_proteasome_subunit"/>
    <property type="match status" value="1"/>
</dbReference>
<keyword evidence="4" id="KW-0647">Proteasome</keyword>
<dbReference type="GO" id="GO:0008540">
    <property type="term" value="C:proteasome regulatory particle, base subcomplex"/>
    <property type="evidence" value="ECO:0007669"/>
    <property type="project" value="TreeGrafter"/>
</dbReference>
<comment type="similarity">
    <text evidence="1">Belongs to the proteasome subunit S5A family.</text>
</comment>
<dbReference type="InterPro" id="IPR003903">
    <property type="entry name" value="UIM_dom"/>
</dbReference>
<evidence type="ECO:0000313" key="9">
    <source>
        <dbReference type="Proteomes" id="UP000887567"/>
    </source>
</evidence>
<dbReference type="PANTHER" id="PTHR10223">
    <property type="entry name" value="26S PROTEASOME NON-ATPASE REGULATORY SUBUNIT 4"/>
    <property type="match status" value="1"/>
</dbReference>
<dbReference type="SMART" id="SM00327">
    <property type="entry name" value="VWA"/>
    <property type="match status" value="1"/>
</dbReference>
<dbReference type="Proteomes" id="UP000887567">
    <property type="component" value="Unplaced"/>
</dbReference>
<evidence type="ECO:0000259" key="7">
    <source>
        <dbReference type="PROSITE" id="PS50234"/>
    </source>
</evidence>
<dbReference type="SMART" id="SM00726">
    <property type="entry name" value="UIM"/>
    <property type="match status" value="3"/>
</dbReference>
<dbReference type="GO" id="GO:0005634">
    <property type="term" value="C:nucleus"/>
    <property type="evidence" value="ECO:0007669"/>
    <property type="project" value="TreeGrafter"/>
</dbReference>
<keyword evidence="9" id="KW-1185">Reference proteome</keyword>
<dbReference type="Gene3D" id="1.10.287.3990">
    <property type="match status" value="1"/>
</dbReference>
<dbReference type="Pfam" id="PF02809">
    <property type="entry name" value="UIM"/>
    <property type="match status" value="3"/>
</dbReference>
<feature type="region of interest" description="Disordered" evidence="6">
    <location>
        <begin position="264"/>
        <end position="283"/>
    </location>
</feature>
<dbReference type="InterPro" id="IPR049590">
    <property type="entry name" value="PSMD4_RAZUL-like"/>
</dbReference>
<organism evidence="8 9">
    <name type="scientific">Exaiptasia diaphana</name>
    <name type="common">Tropical sea anemone</name>
    <name type="synonym">Aiptasia pulchella</name>
    <dbReference type="NCBI Taxonomy" id="2652724"/>
    <lineage>
        <taxon>Eukaryota</taxon>
        <taxon>Metazoa</taxon>
        <taxon>Cnidaria</taxon>
        <taxon>Anthozoa</taxon>
        <taxon>Hexacorallia</taxon>
        <taxon>Actiniaria</taxon>
        <taxon>Aiptasiidae</taxon>
        <taxon>Exaiptasia</taxon>
    </lineage>
</organism>
<dbReference type="CDD" id="cd22297">
    <property type="entry name" value="PSMD4_RAZUL"/>
    <property type="match status" value="1"/>
</dbReference>
<dbReference type="PROSITE" id="PS50234">
    <property type="entry name" value="VWFA"/>
    <property type="match status" value="1"/>
</dbReference>